<evidence type="ECO:0000313" key="5">
    <source>
        <dbReference type="Proteomes" id="UP000326364"/>
    </source>
</evidence>
<dbReference type="PANTHER" id="PTHR30273:SF2">
    <property type="entry name" value="PROTEIN FECR"/>
    <property type="match status" value="1"/>
</dbReference>
<dbReference type="EMBL" id="VYQB01000001">
    <property type="protein sequence ID" value="KAA9021305.1"/>
    <property type="molecule type" value="Genomic_DNA"/>
</dbReference>
<dbReference type="InterPro" id="IPR006860">
    <property type="entry name" value="FecR"/>
</dbReference>
<dbReference type="AlphaFoldDB" id="A0A5J5ICU4"/>
<feature type="domain" description="FecR protein" evidence="1">
    <location>
        <begin position="108"/>
        <end position="195"/>
    </location>
</feature>
<dbReference type="InterPro" id="IPR012373">
    <property type="entry name" value="Ferrdict_sens_TM"/>
</dbReference>
<dbReference type="EMBL" id="VYQA01000001">
    <property type="protein sequence ID" value="KAA9033666.1"/>
    <property type="molecule type" value="Genomic_DNA"/>
</dbReference>
<reference evidence="4 5" key="1">
    <citation type="submission" date="2019-09" db="EMBL/GenBank/DDBJ databases">
        <authorList>
            <person name="Feng G."/>
        </authorList>
    </citation>
    <scope>NUCLEOTIDE SEQUENCE [LARGE SCALE GENOMIC DNA]</scope>
    <source>
        <strain evidence="3 4">KACC 19283</strain>
        <strain evidence="2 5">KACC 19284</strain>
    </source>
</reference>
<dbReference type="Gene3D" id="2.60.120.1440">
    <property type="match status" value="1"/>
</dbReference>
<comment type="caution">
    <text evidence="3">The sequence shown here is derived from an EMBL/GenBank/DDBJ whole genome shotgun (WGS) entry which is preliminary data.</text>
</comment>
<accession>A0A5J5ICU4</accession>
<dbReference type="Gene3D" id="3.55.50.30">
    <property type="match status" value="1"/>
</dbReference>
<sequence>MTISKDPLGQDALIAEASRWFAALEAGTAHADDFEKWRRGDPARAVAYARVVANWERIATASPAALHPRTDEAPAFTRRQWLRIAAVGVPLAVIGSGFVAQRAYAWDNATTGVGETRRVNLPDGSIAYLNTDTSLSWQFSKKQRALRLERGEVALDLRGRDSAIFHADAGSLSLTPGLFDARVTDDRVKVTLVDGPAMPLRDTADAEALKPNQSIIVEGDGMHRVETHSSEQVASLMAWRAGEIIFIDQSVADAAADFNRYLPRKIIVVDAALAQEKIGGRFDLSRPDQFLKAVSLSLNAQVTTTPNGYRLAR</sequence>
<protein>
    <submittedName>
        <fullName evidence="3">DUF4974 domain-containing protein</fullName>
    </submittedName>
</protein>
<gene>
    <name evidence="3" type="ORF">F4U95_00970</name>
    <name evidence="2" type="ORF">F4U96_00970</name>
</gene>
<dbReference type="Proteomes" id="UP000325933">
    <property type="component" value="Unassembled WGS sequence"/>
</dbReference>
<dbReference type="Proteomes" id="UP000326364">
    <property type="component" value="Unassembled WGS sequence"/>
</dbReference>
<proteinExistence type="predicted"/>
<organism evidence="3 4">
    <name type="scientific">Sphingobium limneticum</name>
    <dbReference type="NCBI Taxonomy" id="1007511"/>
    <lineage>
        <taxon>Bacteria</taxon>
        <taxon>Pseudomonadati</taxon>
        <taxon>Pseudomonadota</taxon>
        <taxon>Alphaproteobacteria</taxon>
        <taxon>Sphingomonadales</taxon>
        <taxon>Sphingomonadaceae</taxon>
        <taxon>Sphingobium</taxon>
    </lineage>
</organism>
<dbReference type="RefSeq" id="WP_120253137.1">
    <property type="nucleotide sequence ID" value="NZ_JBNNIY010000003.1"/>
</dbReference>
<dbReference type="Pfam" id="PF04773">
    <property type="entry name" value="FecR"/>
    <property type="match status" value="1"/>
</dbReference>
<keyword evidence="5" id="KW-1185">Reference proteome</keyword>
<dbReference type="PIRSF" id="PIRSF018266">
    <property type="entry name" value="FecR"/>
    <property type="match status" value="1"/>
</dbReference>
<evidence type="ECO:0000313" key="3">
    <source>
        <dbReference type="EMBL" id="KAA9033666.1"/>
    </source>
</evidence>
<dbReference type="GO" id="GO:0016989">
    <property type="term" value="F:sigma factor antagonist activity"/>
    <property type="evidence" value="ECO:0007669"/>
    <property type="project" value="TreeGrafter"/>
</dbReference>
<evidence type="ECO:0000313" key="2">
    <source>
        <dbReference type="EMBL" id="KAA9021305.1"/>
    </source>
</evidence>
<evidence type="ECO:0000313" key="4">
    <source>
        <dbReference type="Proteomes" id="UP000325933"/>
    </source>
</evidence>
<name>A0A5J5ICU4_9SPHN</name>
<dbReference type="PANTHER" id="PTHR30273">
    <property type="entry name" value="PERIPLASMIC SIGNAL SENSOR AND SIGMA FACTOR ACTIVATOR FECR-RELATED"/>
    <property type="match status" value="1"/>
</dbReference>
<evidence type="ECO:0000259" key="1">
    <source>
        <dbReference type="Pfam" id="PF04773"/>
    </source>
</evidence>